<dbReference type="EMBL" id="QGNY01000010">
    <property type="protein sequence ID" value="PWS29838.1"/>
    <property type="molecule type" value="Genomic_DNA"/>
</dbReference>
<gene>
    <name evidence="1" type="ORF">DF947_21100</name>
</gene>
<protein>
    <submittedName>
        <fullName evidence="1">Uncharacterized protein</fullName>
    </submittedName>
</protein>
<evidence type="ECO:0000313" key="1">
    <source>
        <dbReference type="EMBL" id="PWS29838.1"/>
    </source>
</evidence>
<evidence type="ECO:0000313" key="2">
    <source>
        <dbReference type="Proteomes" id="UP000245391"/>
    </source>
</evidence>
<reference evidence="2" key="1">
    <citation type="submission" date="2018-05" db="EMBL/GenBank/DDBJ databases">
        <title>Pedobacter paludis sp. nov., isolated from wetland soil.</title>
        <authorList>
            <person name="Zhang Y."/>
        </authorList>
    </citation>
    <scope>NUCLEOTIDE SEQUENCE [LARGE SCALE GENOMIC DNA]</scope>
    <source>
        <strain evidence="2">R-8</strain>
    </source>
</reference>
<dbReference type="Proteomes" id="UP000245391">
    <property type="component" value="Unassembled WGS sequence"/>
</dbReference>
<sequence>MKFFKPDCTKGMPSAKCKYFFNELTKKIATSILLAMTIIGERPKFKKIETESGGELTEKHIRLLFKLLYHLRSNTENYSTLTQRFKIASCLAMTTV</sequence>
<proteinExistence type="predicted"/>
<name>A0A317EX65_9SPHI</name>
<accession>A0A317EX65</accession>
<dbReference type="AlphaFoldDB" id="A0A317EX65"/>
<keyword evidence="2" id="KW-1185">Reference proteome</keyword>
<organism evidence="1 2">
    <name type="scientific">Pedobacter paludis</name>
    <dbReference type="NCBI Taxonomy" id="2203212"/>
    <lineage>
        <taxon>Bacteria</taxon>
        <taxon>Pseudomonadati</taxon>
        <taxon>Bacteroidota</taxon>
        <taxon>Sphingobacteriia</taxon>
        <taxon>Sphingobacteriales</taxon>
        <taxon>Sphingobacteriaceae</taxon>
        <taxon>Pedobacter</taxon>
    </lineage>
</organism>
<comment type="caution">
    <text evidence="1">The sequence shown here is derived from an EMBL/GenBank/DDBJ whole genome shotgun (WGS) entry which is preliminary data.</text>
</comment>